<feature type="transmembrane region" description="Helical" evidence="1">
    <location>
        <begin position="51"/>
        <end position="71"/>
    </location>
</feature>
<gene>
    <name evidence="2" type="ORF">HA050_16420</name>
</gene>
<protein>
    <submittedName>
        <fullName evidence="2">Uncharacterized protein</fullName>
    </submittedName>
</protein>
<sequence length="119" mass="13168">MDEYQQTYESNSIPKNEKAMTAHRILAIFYTAIAAIVFAVFVFRSESIKDFAVPLIFCIPVIVHGLIAYGAARANSIAQTASIIVALFMLAGIPIGTLIGIYLLRNSRWEKQLFNKGKA</sequence>
<feature type="transmembrane region" description="Helical" evidence="1">
    <location>
        <begin position="25"/>
        <end position="44"/>
    </location>
</feature>
<keyword evidence="3" id="KW-1185">Reference proteome</keyword>
<keyword evidence="1" id="KW-1133">Transmembrane helix</keyword>
<keyword evidence="1" id="KW-0472">Membrane</keyword>
<keyword evidence="1" id="KW-0812">Transmembrane</keyword>
<name>A0ABX0KYL4_9NEIS</name>
<feature type="transmembrane region" description="Helical" evidence="1">
    <location>
        <begin position="83"/>
        <end position="104"/>
    </location>
</feature>
<accession>A0ABX0KYL4</accession>
<evidence type="ECO:0000256" key="1">
    <source>
        <dbReference type="SAM" id="Phobius"/>
    </source>
</evidence>
<evidence type="ECO:0000313" key="2">
    <source>
        <dbReference type="EMBL" id="NHQ87703.1"/>
    </source>
</evidence>
<proteinExistence type="predicted"/>
<dbReference type="EMBL" id="JAAOLX010000008">
    <property type="protein sequence ID" value="NHQ87703.1"/>
    <property type="molecule type" value="Genomic_DNA"/>
</dbReference>
<organism evidence="2 3">
    <name type="scientific">Iodobacter violaceini</name>
    <dbReference type="NCBI Taxonomy" id="3044271"/>
    <lineage>
        <taxon>Bacteria</taxon>
        <taxon>Pseudomonadati</taxon>
        <taxon>Pseudomonadota</taxon>
        <taxon>Betaproteobacteria</taxon>
        <taxon>Neisseriales</taxon>
        <taxon>Chitinibacteraceae</taxon>
        <taxon>Iodobacter</taxon>
    </lineage>
</organism>
<evidence type="ECO:0000313" key="3">
    <source>
        <dbReference type="Proteomes" id="UP000712570"/>
    </source>
</evidence>
<comment type="caution">
    <text evidence="2">The sequence shown here is derived from an EMBL/GenBank/DDBJ whole genome shotgun (WGS) entry which is preliminary data.</text>
</comment>
<dbReference type="Proteomes" id="UP000712570">
    <property type="component" value="Unassembled WGS sequence"/>
</dbReference>
<reference evidence="2 3" key="1">
    <citation type="submission" date="2020-03" db="EMBL/GenBank/DDBJ databases">
        <title>Draft genome sequence of environmentally isolated violet-colored cultures.</title>
        <authorList>
            <person name="Wilson H.S."/>
        </authorList>
    </citation>
    <scope>NUCLEOTIDE SEQUENCE [LARGE SCALE GENOMIC DNA]</scope>
    <source>
        <strain evidence="2 3">HSC-16F04</strain>
    </source>
</reference>
<dbReference type="RefSeq" id="WP_166828461.1">
    <property type="nucleotide sequence ID" value="NZ_JAAOLX010000008.1"/>
</dbReference>